<accession>A0A3Q0JD63</accession>
<dbReference type="SUPFAM" id="SSF48371">
    <property type="entry name" value="ARM repeat"/>
    <property type="match status" value="1"/>
</dbReference>
<dbReference type="GeneID" id="103516478"/>
<dbReference type="Gene3D" id="1.25.10.10">
    <property type="entry name" value="Leucine-rich Repeat Variant"/>
    <property type="match status" value="1"/>
</dbReference>
<dbReference type="KEGG" id="dci:103516478"/>
<dbReference type="STRING" id="121845.A0A3Q0JD63"/>
<gene>
    <name evidence="2" type="primary">LOC103516478</name>
</gene>
<dbReference type="Proteomes" id="UP000079169">
    <property type="component" value="Unplaced"/>
</dbReference>
<sequence>MEMENLSAQHVSVAEIATLVLHLAGSSDDDDLQEKALNVLSSVVKAKVKPNFYTKNNGLLEKTVDVLLKLMSVPPLDDSCEDYYIDQDANAPSVYAASTLDDMAIHIPPTKLMAALQDKLVAYLTSPDPYWRKGGYIALAAVTEEKTVDVLLKLMSVPPLDDSCEDYYIDQDANAPSVYAASTLDDMAIHIPPDPYWRKGGYIALAAVTEGKDRQV</sequence>
<dbReference type="PaxDb" id="121845-A0A3Q0JD63"/>
<evidence type="ECO:0000313" key="2">
    <source>
        <dbReference type="RefSeq" id="XP_026684665.1"/>
    </source>
</evidence>
<dbReference type="InterPro" id="IPR011989">
    <property type="entry name" value="ARM-like"/>
</dbReference>
<name>A0A3Q0JD63_DIACI</name>
<organism evidence="1 2">
    <name type="scientific">Diaphorina citri</name>
    <name type="common">Asian citrus psyllid</name>
    <dbReference type="NCBI Taxonomy" id="121845"/>
    <lineage>
        <taxon>Eukaryota</taxon>
        <taxon>Metazoa</taxon>
        <taxon>Ecdysozoa</taxon>
        <taxon>Arthropoda</taxon>
        <taxon>Hexapoda</taxon>
        <taxon>Insecta</taxon>
        <taxon>Pterygota</taxon>
        <taxon>Neoptera</taxon>
        <taxon>Paraneoptera</taxon>
        <taxon>Hemiptera</taxon>
        <taxon>Sternorrhyncha</taxon>
        <taxon>Psylloidea</taxon>
        <taxon>Psyllidae</taxon>
        <taxon>Diaphorininae</taxon>
        <taxon>Diaphorina</taxon>
    </lineage>
</organism>
<evidence type="ECO:0000313" key="1">
    <source>
        <dbReference type="Proteomes" id="UP000079169"/>
    </source>
</evidence>
<dbReference type="RefSeq" id="XP_026684665.1">
    <property type="nucleotide sequence ID" value="XM_026828864.1"/>
</dbReference>
<protein>
    <submittedName>
        <fullName evidence="2">Importin-4-like</fullName>
    </submittedName>
</protein>
<proteinExistence type="predicted"/>
<keyword evidence="1" id="KW-1185">Reference proteome</keyword>
<dbReference type="InterPro" id="IPR016024">
    <property type="entry name" value="ARM-type_fold"/>
</dbReference>
<reference evidence="2" key="1">
    <citation type="submission" date="2025-08" db="UniProtKB">
        <authorList>
            <consortium name="RefSeq"/>
        </authorList>
    </citation>
    <scope>IDENTIFICATION</scope>
</reference>
<dbReference type="AlphaFoldDB" id="A0A3Q0JD63"/>